<dbReference type="AlphaFoldDB" id="A0A813FNG8"/>
<evidence type="ECO:0000313" key="2">
    <source>
        <dbReference type="EMBL" id="CAE8614044.1"/>
    </source>
</evidence>
<sequence>MFPQREKARAGMTWQPKHNNNNNNSKNNSSNNNNHTLALGCFADSLDLVLGSWVDADQSTYSVQLDGGQSSCTVFTTRPSGAMICTMGLIRLRCDKVLWSSIYSLDCQTASAEEIRWVHKCGGKDYNNKDYVWRRDLSVESQFGMIDAEPDREALRLQPCRDDEEDLENESDDDELENSSAQHRIDKRHVPVDQIRWAHNSIRIRFRNGRLLVQTLEDLLAGKITEQHLPPFHVMLHEDRLFAVTGNRQLWVLRELQLLTGKQVRVKVKCLPPPSMNTHWCRSRFTTKNDGVSVEIVRQRFAHIFLTMPDALRAASLGHHCGPESVYGEALADHAAGLENHCGLRFVYGEALADHAASLETHCGPESVHGEAFPDRTASLENHFGPGSVYAEALADLAAVFENHSGTCSVFGEALTAWPTEPVGSPAALRGPVGASPSSSLHTVPGFAPPTERQIGKFPFDERAT</sequence>
<feature type="compositionally biased region" description="Acidic residues" evidence="1">
    <location>
        <begin position="163"/>
        <end position="177"/>
    </location>
</feature>
<evidence type="ECO:0000256" key="1">
    <source>
        <dbReference type="SAM" id="MobiDB-lite"/>
    </source>
</evidence>
<protein>
    <submittedName>
        <fullName evidence="2">Uncharacterized protein</fullName>
    </submittedName>
</protein>
<dbReference type="Proteomes" id="UP000654075">
    <property type="component" value="Unassembled WGS sequence"/>
</dbReference>
<dbReference type="EMBL" id="CAJNNV010025359">
    <property type="protein sequence ID" value="CAE8614044.1"/>
    <property type="molecule type" value="Genomic_DNA"/>
</dbReference>
<reference evidence="2" key="1">
    <citation type="submission" date="2021-02" db="EMBL/GenBank/DDBJ databases">
        <authorList>
            <person name="Dougan E. K."/>
            <person name="Rhodes N."/>
            <person name="Thang M."/>
            <person name="Chan C."/>
        </authorList>
    </citation>
    <scope>NUCLEOTIDE SEQUENCE</scope>
</reference>
<evidence type="ECO:0000313" key="3">
    <source>
        <dbReference type="Proteomes" id="UP000654075"/>
    </source>
</evidence>
<keyword evidence="3" id="KW-1185">Reference proteome</keyword>
<name>A0A813FNG8_POLGL</name>
<feature type="region of interest" description="Disordered" evidence="1">
    <location>
        <begin position="433"/>
        <end position="465"/>
    </location>
</feature>
<dbReference type="OrthoDB" id="449340at2759"/>
<accession>A0A813FNG8</accession>
<feature type="compositionally biased region" description="Low complexity" evidence="1">
    <location>
        <begin position="19"/>
        <end position="30"/>
    </location>
</feature>
<proteinExistence type="predicted"/>
<feature type="non-terminal residue" evidence="2">
    <location>
        <position position="1"/>
    </location>
</feature>
<feature type="region of interest" description="Disordered" evidence="1">
    <location>
        <begin position="163"/>
        <end position="183"/>
    </location>
</feature>
<comment type="caution">
    <text evidence="2">The sequence shown here is derived from an EMBL/GenBank/DDBJ whole genome shotgun (WGS) entry which is preliminary data.</text>
</comment>
<gene>
    <name evidence="2" type="ORF">PGLA1383_LOCUS31780</name>
</gene>
<feature type="region of interest" description="Disordered" evidence="1">
    <location>
        <begin position="1"/>
        <end position="30"/>
    </location>
</feature>
<organism evidence="2 3">
    <name type="scientific">Polarella glacialis</name>
    <name type="common">Dinoflagellate</name>
    <dbReference type="NCBI Taxonomy" id="89957"/>
    <lineage>
        <taxon>Eukaryota</taxon>
        <taxon>Sar</taxon>
        <taxon>Alveolata</taxon>
        <taxon>Dinophyceae</taxon>
        <taxon>Suessiales</taxon>
        <taxon>Suessiaceae</taxon>
        <taxon>Polarella</taxon>
    </lineage>
</organism>